<feature type="transmembrane region" description="Helical" evidence="8">
    <location>
        <begin position="105"/>
        <end position="129"/>
    </location>
</feature>
<dbReference type="GO" id="GO:0005886">
    <property type="term" value="C:plasma membrane"/>
    <property type="evidence" value="ECO:0007669"/>
    <property type="project" value="UniProtKB-SubCell"/>
</dbReference>
<feature type="transmembrane region" description="Helical" evidence="8">
    <location>
        <begin position="20"/>
        <end position="41"/>
    </location>
</feature>
<evidence type="ECO:0000313" key="10">
    <source>
        <dbReference type="EMBL" id="QTQ12610.1"/>
    </source>
</evidence>
<evidence type="ECO:0000256" key="1">
    <source>
        <dbReference type="ARBA" id="ARBA00004651"/>
    </source>
</evidence>
<feature type="transmembrane region" description="Helical" evidence="8">
    <location>
        <begin position="200"/>
        <end position="222"/>
    </location>
</feature>
<feature type="transmembrane region" description="Helical" evidence="8">
    <location>
        <begin position="78"/>
        <end position="98"/>
    </location>
</feature>
<feature type="transmembrane region" description="Helical" evidence="8">
    <location>
        <begin position="525"/>
        <end position="549"/>
    </location>
</feature>
<accession>A0A975F1K6</accession>
<evidence type="ECO:0000259" key="9">
    <source>
        <dbReference type="PROSITE" id="PS50928"/>
    </source>
</evidence>
<dbReference type="CDD" id="cd06261">
    <property type="entry name" value="TM_PBP2"/>
    <property type="match status" value="2"/>
</dbReference>
<feature type="transmembrane region" description="Helical" evidence="8">
    <location>
        <begin position="253"/>
        <end position="273"/>
    </location>
</feature>
<keyword evidence="6 8" id="KW-1133">Transmembrane helix</keyword>
<feature type="domain" description="ABC transmembrane type-1" evidence="9">
    <location>
        <begin position="70"/>
        <end position="274"/>
    </location>
</feature>
<dbReference type="RefSeq" id="WP_210117321.1">
    <property type="nucleotide sequence ID" value="NZ_CP054257.1"/>
</dbReference>
<dbReference type="InterPro" id="IPR035906">
    <property type="entry name" value="MetI-like_sf"/>
</dbReference>
<reference evidence="10" key="1">
    <citation type="submission" date="2020-05" db="EMBL/GenBank/DDBJ databases">
        <authorList>
            <person name="Zeng H."/>
            <person name="Chan Y.K."/>
            <person name="Watt R.M."/>
        </authorList>
    </citation>
    <scope>NUCLEOTIDE SEQUENCE</scope>
    <source>
        <strain evidence="10">ATCC 700773</strain>
    </source>
</reference>
<evidence type="ECO:0000256" key="2">
    <source>
        <dbReference type="ARBA" id="ARBA00007069"/>
    </source>
</evidence>
<feature type="domain" description="ABC transmembrane type-1" evidence="9">
    <location>
        <begin position="356"/>
        <end position="546"/>
    </location>
</feature>
<keyword evidence="3 8" id="KW-0813">Transport</keyword>
<protein>
    <submittedName>
        <fullName evidence="10">Iron ABC transporter permease</fullName>
    </submittedName>
</protein>
<evidence type="ECO:0000256" key="4">
    <source>
        <dbReference type="ARBA" id="ARBA00022475"/>
    </source>
</evidence>
<feature type="transmembrane region" description="Helical" evidence="8">
    <location>
        <begin position="149"/>
        <end position="171"/>
    </location>
</feature>
<dbReference type="EMBL" id="CP054257">
    <property type="protein sequence ID" value="QTQ12610.1"/>
    <property type="molecule type" value="Genomic_DNA"/>
</dbReference>
<sequence length="557" mass="61399">MANTKNIGTVKHKKMEIWTLLSIGILCVFGLYLVYPLYGLLKESIRNPQGGYTFSYFTKFFSTPYYMITIWHSFHSSIVIAFVSLLIGIPLSYFYSFYKLKGAKVLFVTSILCCMSAPFLGAYAWVMLLGRGGVITSFLRNIGIDIGSIYGFKGIVLAQSLKLFPLVFIYMNGAFKNIDNSLLEASANMGCTGFSRFRKIVIALSMPTVLAAALIVFMRAFADFGTPQIIGEGYETMPVLIYDQYLGENGQDYNFAAAMSIIAIGVTALVFFVQKWTTNKFRFSINALHSVDKKDPKGIAGFFMYLYSYIIIFLAVLPQAFIIYLSFRNSKGSVFLPGFSMGNYQQAVKRLLVRSIQNTTILGVGSLAIIILLAIIIAYLVVRRGNFINNTIDTISMMPYIMPGSVIGIAMLLAFGKKPFALTGTLAIMIISLVVRRMPYTIRSATANLMQIPMSIEDAAISLGASKMKTFFKVTVPMMSNGILAGAILSWVSIVTEVSSAIILYNNKTITLTMSSYVAIERGNYGLASAFAAILTVITGISLMFYLAISKSEDVNL</sequence>
<dbReference type="PANTHER" id="PTHR42929:SF6">
    <property type="entry name" value="IRON(III)-TRANSPORT SYSTEM PERMEASE PROTEIN SFUB"/>
    <property type="match status" value="1"/>
</dbReference>
<feature type="transmembrane region" description="Helical" evidence="8">
    <location>
        <begin position="394"/>
        <end position="413"/>
    </location>
</feature>
<name>A0A975F1K6_9SPIR</name>
<keyword evidence="5 8" id="KW-0812">Transmembrane</keyword>
<organism evidence="10 11">
    <name type="scientific">Treponema parvum</name>
    <dbReference type="NCBI Taxonomy" id="138851"/>
    <lineage>
        <taxon>Bacteria</taxon>
        <taxon>Pseudomonadati</taxon>
        <taxon>Spirochaetota</taxon>
        <taxon>Spirochaetia</taxon>
        <taxon>Spirochaetales</taxon>
        <taxon>Treponemataceae</taxon>
        <taxon>Treponema</taxon>
    </lineage>
</organism>
<evidence type="ECO:0000313" key="11">
    <source>
        <dbReference type="Proteomes" id="UP000671995"/>
    </source>
</evidence>
<dbReference type="GO" id="GO:0055085">
    <property type="term" value="P:transmembrane transport"/>
    <property type="evidence" value="ECO:0007669"/>
    <property type="project" value="InterPro"/>
</dbReference>
<keyword evidence="7 8" id="KW-0472">Membrane</keyword>
<dbReference type="PROSITE" id="PS50928">
    <property type="entry name" value="ABC_TM1"/>
    <property type="match status" value="2"/>
</dbReference>
<feature type="transmembrane region" description="Helical" evidence="8">
    <location>
        <begin position="302"/>
        <end position="327"/>
    </location>
</feature>
<dbReference type="PANTHER" id="PTHR42929">
    <property type="entry name" value="INNER MEMBRANE ABC TRANSPORTER PERMEASE PROTEIN YDCU-RELATED-RELATED"/>
    <property type="match status" value="1"/>
</dbReference>
<evidence type="ECO:0000256" key="7">
    <source>
        <dbReference type="ARBA" id="ARBA00023136"/>
    </source>
</evidence>
<feature type="transmembrane region" description="Helical" evidence="8">
    <location>
        <begin position="483"/>
        <end position="505"/>
    </location>
</feature>
<keyword evidence="4" id="KW-1003">Cell membrane</keyword>
<dbReference type="Gene3D" id="1.10.3720.10">
    <property type="entry name" value="MetI-like"/>
    <property type="match status" value="2"/>
</dbReference>
<dbReference type="SUPFAM" id="SSF161098">
    <property type="entry name" value="MetI-like"/>
    <property type="match status" value="2"/>
</dbReference>
<gene>
    <name evidence="10" type="ORF">HRI96_10620</name>
</gene>
<dbReference type="AlphaFoldDB" id="A0A975F1K6"/>
<dbReference type="Pfam" id="PF00528">
    <property type="entry name" value="BPD_transp_1"/>
    <property type="match status" value="2"/>
</dbReference>
<proteinExistence type="inferred from homology"/>
<feature type="transmembrane region" description="Helical" evidence="8">
    <location>
        <begin position="361"/>
        <end position="382"/>
    </location>
</feature>
<comment type="subcellular location">
    <subcellularLocation>
        <location evidence="1 8">Cell membrane</location>
        <topology evidence="1 8">Multi-pass membrane protein</topology>
    </subcellularLocation>
</comment>
<evidence type="ECO:0000256" key="6">
    <source>
        <dbReference type="ARBA" id="ARBA00022989"/>
    </source>
</evidence>
<evidence type="ECO:0000256" key="5">
    <source>
        <dbReference type="ARBA" id="ARBA00022692"/>
    </source>
</evidence>
<comment type="similarity">
    <text evidence="2">Belongs to the binding-protein-dependent transport system permease family. CysTW subfamily.</text>
</comment>
<dbReference type="InterPro" id="IPR000515">
    <property type="entry name" value="MetI-like"/>
</dbReference>
<reference evidence="10" key="2">
    <citation type="journal article" date="2021" name="Microbiol. Resour. Announc.">
        <title>Complete Genome Sequences of Three Human Oral Treponema parvum Isolates.</title>
        <authorList>
            <person name="Zeng H."/>
            <person name="Watt R.M."/>
        </authorList>
    </citation>
    <scope>NUCLEOTIDE SEQUENCE</scope>
    <source>
        <strain evidence="10">ATCC 700773</strain>
    </source>
</reference>
<evidence type="ECO:0000256" key="3">
    <source>
        <dbReference type="ARBA" id="ARBA00022448"/>
    </source>
</evidence>
<dbReference type="Proteomes" id="UP000671995">
    <property type="component" value="Chromosome"/>
</dbReference>
<evidence type="ECO:0000256" key="8">
    <source>
        <dbReference type="RuleBase" id="RU363032"/>
    </source>
</evidence>